<organism evidence="1 2">
    <name type="scientific">Rhizopus azygosporus</name>
    <name type="common">Rhizopus microsporus var. azygosporus</name>
    <dbReference type="NCBI Taxonomy" id="86630"/>
    <lineage>
        <taxon>Eukaryota</taxon>
        <taxon>Fungi</taxon>
        <taxon>Fungi incertae sedis</taxon>
        <taxon>Mucoromycota</taxon>
        <taxon>Mucoromycotina</taxon>
        <taxon>Mucoromycetes</taxon>
        <taxon>Mucorales</taxon>
        <taxon>Mucorineae</taxon>
        <taxon>Rhizopodaceae</taxon>
        <taxon>Rhizopus</taxon>
    </lineage>
</organism>
<dbReference type="AlphaFoldDB" id="A0A367JCH9"/>
<keyword evidence="2" id="KW-1185">Reference proteome</keyword>
<evidence type="ECO:0000313" key="1">
    <source>
        <dbReference type="EMBL" id="RCH87643.1"/>
    </source>
</evidence>
<comment type="caution">
    <text evidence="1">The sequence shown here is derived from an EMBL/GenBank/DDBJ whole genome shotgun (WGS) entry which is preliminary data.</text>
</comment>
<dbReference type="Proteomes" id="UP000252139">
    <property type="component" value="Unassembled WGS sequence"/>
</dbReference>
<gene>
    <name evidence="1" type="ORF">CU097_006593</name>
</gene>
<reference evidence="1 2" key="1">
    <citation type="journal article" date="2018" name="G3 (Bethesda)">
        <title>Phylogenetic and Phylogenomic Definition of Rhizopus Species.</title>
        <authorList>
            <person name="Gryganskyi A.P."/>
            <person name="Golan J."/>
            <person name="Dolatabadi S."/>
            <person name="Mondo S."/>
            <person name="Robb S."/>
            <person name="Idnurm A."/>
            <person name="Muszewska A."/>
            <person name="Steczkiewicz K."/>
            <person name="Masonjones S."/>
            <person name="Liao H.L."/>
            <person name="Gajdeczka M.T."/>
            <person name="Anike F."/>
            <person name="Vuek A."/>
            <person name="Anishchenko I.M."/>
            <person name="Voigt K."/>
            <person name="de Hoog G.S."/>
            <person name="Smith M.E."/>
            <person name="Heitman J."/>
            <person name="Vilgalys R."/>
            <person name="Stajich J.E."/>
        </authorList>
    </citation>
    <scope>NUCLEOTIDE SEQUENCE [LARGE SCALE GENOMIC DNA]</scope>
    <source>
        <strain evidence="1 2">CBS 357.93</strain>
    </source>
</reference>
<name>A0A367JCH9_RHIAZ</name>
<dbReference type="EMBL" id="PJQL01001616">
    <property type="protein sequence ID" value="RCH87643.1"/>
    <property type="molecule type" value="Genomic_DNA"/>
</dbReference>
<accession>A0A367JCH9</accession>
<protein>
    <submittedName>
        <fullName evidence="1">Uncharacterized protein</fullName>
    </submittedName>
</protein>
<proteinExistence type="predicted"/>
<sequence>MLQEMAKCDEDCIELSDSEETFFTAPSSPTLNASLPSVYDSVVLNALWEFLKQAHETGLFNQSQGVSAPVIESNVAESDTPAVIDREVVVISSDDDNDDEGFIRLPSLTQDDLDRFPALQEAVYGLNEGLFPKCPKKNYVSFECYIDDPLGYDRLKTDPNKVYEPFTPEWYTIKRRVFFDSLGVVSVLDTLITYLLLLKQERRGRCVECHSTGNDIGMNSKSHAVAIRRKKHPLCKFCTR</sequence>
<evidence type="ECO:0000313" key="2">
    <source>
        <dbReference type="Proteomes" id="UP000252139"/>
    </source>
</evidence>